<feature type="compositionally biased region" description="Basic and acidic residues" evidence="1">
    <location>
        <begin position="65"/>
        <end position="83"/>
    </location>
</feature>
<keyword evidence="2" id="KW-0812">Transmembrane</keyword>
<feature type="transmembrane region" description="Helical" evidence="2">
    <location>
        <begin position="12"/>
        <end position="30"/>
    </location>
</feature>
<dbReference type="AlphaFoldDB" id="A0A6N7WB24"/>
<name>A0A6N7WB24_9FIRM</name>
<proteinExistence type="predicted"/>
<keyword evidence="2" id="KW-1133">Transmembrane helix</keyword>
<feature type="region of interest" description="Disordered" evidence="1">
    <location>
        <begin position="38"/>
        <end position="88"/>
    </location>
</feature>
<reference evidence="3 4" key="1">
    <citation type="submission" date="2019-08" db="EMBL/GenBank/DDBJ databases">
        <title>In-depth cultivation of the pig gut microbiome towards novel bacterial diversity and tailored functional studies.</title>
        <authorList>
            <person name="Wylensek D."/>
            <person name="Hitch T.C.A."/>
            <person name="Clavel T."/>
        </authorList>
    </citation>
    <scope>NUCLEOTIDE SEQUENCE [LARGE SCALE GENOMIC DNA]</scope>
    <source>
        <strain evidence="3 4">WCA-389-WT-23B</strain>
    </source>
</reference>
<evidence type="ECO:0000256" key="2">
    <source>
        <dbReference type="SAM" id="Phobius"/>
    </source>
</evidence>
<evidence type="ECO:0000256" key="1">
    <source>
        <dbReference type="SAM" id="MobiDB-lite"/>
    </source>
</evidence>
<feature type="compositionally biased region" description="Polar residues" evidence="1">
    <location>
        <begin position="38"/>
        <end position="48"/>
    </location>
</feature>
<protein>
    <submittedName>
        <fullName evidence="3">Uncharacterized protein</fullName>
    </submittedName>
</protein>
<evidence type="ECO:0000313" key="3">
    <source>
        <dbReference type="EMBL" id="MSS91782.1"/>
    </source>
</evidence>
<dbReference type="EMBL" id="VUMI01000079">
    <property type="protein sequence ID" value="MSS91782.1"/>
    <property type="molecule type" value="Genomic_DNA"/>
</dbReference>
<dbReference type="Proteomes" id="UP000436047">
    <property type="component" value="Unassembled WGS sequence"/>
</dbReference>
<gene>
    <name evidence="3" type="ORF">FYJ45_27270</name>
</gene>
<accession>A0A6N7WB24</accession>
<evidence type="ECO:0000313" key="4">
    <source>
        <dbReference type="Proteomes" id="UP000436047"/>
    </source>
</evidence>
<dbReference type="RefSeq" id="WP_154468152.1">
    <property type="nucleotide sequence ID" value="NZ_VUMI01000079.1"/>
</dbReference>
<comment type="caution">
    <text evidence="3">The sequence shown here is derived from an EMBL/GenBank/DDBJ whole genome shotgun (WGS) entry which is preliminary data.</text>
</comment>
<keyword evidence="4" id="KW-1185">Reference proteome</keyword>
<sequence>MKDKSWYEKLSTWIAILSGTFAILGVSLLGNKALIQPSSVPDEQQTIQDNEESESNLETEQVTTEEVKQESSESTEENKDKSETNLQETDNSVEIGSIFVTSSPKQDSVTKAFLSSWDEEKDRDIVGNTYPTAMKLSVYNMIYAMGGGASHIIADVHIPFGEKANVTWTFSFVVAKDMVGNGSSAEITIFSGEEEIVPTFTLESTTTEEISYDIDLTGIRDLIIRFDCNAVDGGFCAGIILEE</sequence>
<dbReference type="GeneID" id="86056693"/>
<keyword evidence="2" id="KW-0472">Membrane</keyword>
<organism evidence="3 4">
    <name type="scientific">Eisenbergiella porci</name>
    <dbReference type="NCBI Taxonomy" id="2652274"/>
    <lineage>
        <taxon>Bacteria</taxon>
        <taxon>Bacillati</taxon>
        <taxon>Bacillota</taxon>
        <taxon>Clostridia</taxon>
        <taxon>Lachnospirales</taxon>
        <taxon>Lachnospiraceae</taxon>
        <taxon>Eisenbergiella</taxon>
    </lineage>
</organism>